<keyword evidence="10" id="KW-1185">Reference proteome</keyword>
<comment type="caution">
    <text evidence="9">The sequence shown here is derived from an EMBL/GenBank/DDBJ whole genome shotgun (WGS) entry which is preliminary data.</text>
</comment>
<dbReference type="InterPro" id="IPR007874">
    <property type="entry name" value="MinC_N"/>
</dbReference>
<dbReference type="GO" id="GO:1901891">
    <property type="term" value="P:regulation of cell septum assembly"/>
    <property type="evidence" value="ECO:0007669"/>
    <property type="project" value="InterPro"/>
</dbReference>
<evidence type="ECO:0000256" key="3">
    <source>
        <dbReference type="ARBA" id="ARBA00023210"/>
    </source>
</evidence>
<protein>
    <recommendedName>
        <fullName evidence="6">Probable septum site-determining protein MinC</fullName>
    </recommendedName>
</protein>
<dbReference type="Gene3D" id="3.30.70.260">
    <property type="match status" value="1"/>
</dbReference>
<organism evidence="9 10">
    <name type="scientific">Tolumonas osonensis</name>
    <dbReference type="NCBI Taxonomy" id="675874"/>
    <lineage>
        <taxon>Bacteria</taxon>
        <taxon>Pseudomonadati</taxon>
        <taxon>Pseudomonadota</taxon>
        <taxon>Gammaproteobacteria</taxon>
        <taxon>Aeromonadales</taxon>
        <taxon>Aeromonadaceae</taxon>
        <taxon>Tolumonas</taxon>
    </lineage>
</organism>
<gene>
    <name evidence="6" type="primary">minC</name>
    <name evidence="9" type="ORF">HNR75_000684</name>
</gene>
<dbReference type="Proteomes" id="UP000585721">
    <property type="component" value="Unassembled WGS sequence"/>
</dbReference>
<dbReference type="NCBIfam" id="TIGR01222">
    <property type="entry name" value="minC"/>
    <property type="match status" value="1"/>
</dbReference>
<evidence type="ECO:0000313" key="10">
    <source>
        <dbReference type="Proteomes" id="UP000585721"/>
    </source>
</evidence>
<evidence type="ECO:0000256" key="1">
    <source>
        <dbReference type="ARBA" id="ARBA00006291"/>
    </source>
</evidence>
<evidence type="ECO:0000256" key="4">
    <source>
        <dbReference type="ARBA" id="ARBA00023306"/>
    </source>
</evidence>
<dbReference type="InterPro" id="IPR013033">
    <property type="entry name" value="MinC"/>
</dbReference>
<dbReference type="AlphaFoldDB" id="A0A841GJX8"/>
<dbReference type="InterPro" id="IPR036145">
    <property type="entry name" value="MinC_C_sf"/>
</dbReference>
<accession>A0A841GJX8</accession>
<evidence type="ECO:0000313" key="9">
    <source>
        <dbReference type="EMBL" id="MBB6054812.1"/>
    </source>
</evidence>
<dbReference type="EMBL" id="JACHGR010000002">
    <property type="protein sequence ID" value="MBB6054812.1"/>
    <property type="molecule type" value="Genomic_DNA"/>
</dbReference>
<evidence type="ECO:0000259" key="7">
    <source>
        <dbReference type="Pfam" id="PF03775"/>
    </source>
</evidence>
<evidence type="ECO:0000256" key="2">
    <source>
        <dbReference type="ARBA" id="ARBA00022618"/>
    </source>
</evidence>
<dbReference type="GO" id="GO:0000917">
    <property type="term" value="P:division septum assembly"/>
    <property type="evidence" value="ECO:0007669"/>
    <property type="project" value="UniProtKB-KW"/>
</dbReference>
<keyword evidence="3 6" id="KW-0717">Septation</keyword>
<dbReference type="PANTHER" id="PTHR34108:SF1">
    <property type="entry name" value="SEPTUM SITE-DETERMINING PROTEIN MINC"/>
    <property type="match status" value="1"/>
</dbReference>
<dbReference type="Pfam" id="PF05209">
    <property type="entry name" value="MinC_N"/>
    <property type="match status" value="1"/>
</dbReference>
<feature type="domain" description="Septum formation inhibitor MinC N-terminal" evidence="8">
    <location>
        <begin position="7"/>
        <end position="75"/>
    </location>
</feature>
<dbReference type="Gene3D" id="2.160.20.70">
    <property type="match status" value="1"/>
</dbReference>
<name>A0A841GJX8_9GAMM</name>
<dbReference type="PANTHER" id="PTHR34108">
    <property type="entry name" value="SEPTUM SITE-DETERMINING PROTEIN MINC"/>
    <property type="match status" value="1"/>
</dbReference>
<dbReference type="GO" id="GO:0000902">
    <property type="term" value="P:cell morphogenesis"/>
    <property type="evidence" value="ECO:0007669"/>
    <property type="project" value="InterPro"/>
</dbReference>
<keyword evidence="4 6" id="KW-0131">Cell cycle</keyword>
<sequence length="252" mass="27267">MSERSYELKGSVFTMTVLHLEDAVPAQIQQLLEQKASQAPKFFDSAPLVINVELLDEVPDFSQIMSAILSANFIPVGVTGVKSNEMREAAKQAGLAILTAGKETSSDSVALHTPKETIYKTPSELREEQQASRSNIASEAESLVPTRVVQGNVRSGQQIYSPGPVVILGSVSNGAEIISNDSIHVYGTLRGRALAGARGNQDAQIFCGHLEAELISIAGHYLLSDSLPEQHIGREVQIRLENEKIIFDKLTS</sequence>
<dbReference type="HAMAP" id="MF_00267">
    <property type="entry name" value="MinC"/>
    <property type="match status" value="1"/>
</dbReference>
<reference evidence="9 10" key="1">
    <citation type="submission" date="2020-08" db="EMBL/GenBank/DDBJ databases">
        <title>Genomic Encyclopedia of Type Strains, Phase IV (KMG-IV): sequencing the most valuable type-strain genomes for metagenomic binning, comparative biology and taxonomic classification.</title>
        <authorList>
            <person name="Goeker M."/>
        </authorList>
    </citation>
    <scope>NUCLEOTIDE SEQUENCE [LARGE SCALE GENOMIC DNA]</scope>
    <source>
        <strain evidence="9 10">DSM 22975</strain>
    </source>
</reference>
<dbReference type="RefSeq" id="WP_188025615.1">
    <property type="nucleotide sequence ID" value="NZ_JACHGR010000002.1"/>
</dbReference>
<keyword evidence="2 6" id="KW-0132">Cell division</keyword>
<comment type="similarity">
    <text evidence="1 6">Belongs to the MinC family.</text>
</comment>
<evidence type="ECO:0000259" key="8">
    <source>
        <dbReference type="Pfam" id="PF05209"/>
    </source>
</evidence>
<dbReference type="SUPFAM" id="SSF63848">
    <property type="entry name" value="Cell-division inhibitor MinC, C-terminal domain"/>
    <property type="match status" value="1"/>
</dbReference>
<evidence type="ECO:0000256" key="5">
    <source>
        <dbReference type="ARBA" id="ARBA00025606"/>
    </source>
</evidence>
<dbReference type="GO" id="GO:0051302">
    <property type="term" value="P:regulation of cell division"/>
    <property type="evidence" value="ECO:0007669"/>
    <property type="project" value="InterPro"/>
</dbReference>
<evidence type="ECO:0000256" key="6">
    <source>
        <dbReference type="HAMAP-Rule" id="MF_00267"/>
    </source>
</evidence>
<feature type="domain" description="Septum formation inhibitor MinC C-terminal" evidence="7">
    <location>
        <begin position="148"/>
        <end position="247"/>
    </location>
</feature>
<proteinExistence type="inferred from homology"/>
<dbReference type="Pfam" id="PF03775">
    <property type="entry name" value="MinC_C"/>
    <property type="match status" value="1"/>
</dbReference>
<comment type="subunit">
    <text evidence="6">Interacts with MinD and FtsZ.</text>
</comment>
<dbReference type="InterPro" id="IPR016098">
    <property type="entry name" value="CAP/MinC_C"/>
</dbReference>
<dbReference type="InterPro" id="IPR005526">
    <property type="entry name" value="Septum_form_inhib_MinC_C"/>
</dbReference>
<comment type="function">
    <text evidence="5 6">Cell division inhibitor that blocks the formation of polar Z ring septums. Rapidly oscillates between the poles of the cell to destabilize FtsZ filaments that have formed before they mature into polar Z rings. Prevents FtsZ polymerization.</text>
</comment>